<dbReference type="Pfam" id="PF18911">
    <property type="entry name" value="PKD_4"/>
    <property type="match status" value="1"/>
</dbReference>
<dbReference type="Pfam" id="PF07995">
    <property type="entry name" value="GSDH"/>
    <property type="match status" value="1"/>
</dbReference>
<gene>
    <name evidence="2" type="ORF">AVDCRST_MAG05-727</name>
</gene>
<dbReference type="Gene3D" id="2.60.40.10">
    <property type="entry name" value="Immunoglobulins"/>
    <property type="match status" value="1"/>
</dbReference>
<dbReference type="InterPro" id="IPR011042">
    <property type="entry name" value="6-blade_b-propeller_TolB-like"/>
</dbReference>
<dbReference type="SUPFAM" id="SSF49299">
    <property type="entry name" value="PKD domain"/>
    <property type="match status" value="1"/>
</dbReference>
<dbReference type="CDD" id="cd00146">
    <property type="entry name" value="PKD"/>
    <property type="match status" value="1"/>
</dbReference>
<organism evidence="2">
    <name type="scientific">uncultured Rubrobacteraceae bacterium</name>
    <dbReference type="NCBI Taxonomy" id="349277"/>
    <lineage>
        <taxon>Bacteria</taxon>
        <taxon>Bacillati</taxon>
        <taxon>Actinomycetota</taxon>
        <taxon>Rubrobacteria</taxon>
        <taxon>Rubrobacterales</taxon>
        <taxon>Rubrobacteraceae</taxon>
        <taxon>environmental samples</taxon>
    </lineage>
</organism>
<dbReference type="PROSITE" id="PS50093">
    <property type="entry name" value="PKD"/>
    <property type="match status" value="1"/>
</dbReference>
<protein>
    <submittedName>
        <fullName evidence="2">Cytochrome c551/c552</fullName>
    </submittedName>
</protein>
<dbReference type="InterPro" id="IPR011041">
    <property type="entry name" value="Quinoprot_gluc/sorb_DH_b-prop"/>
</dbReference>
<dbReference type="EMBL" id="CADCVM010000084">
    <property type="protein sequence ID" value="CAA9473329.1"/>
    <property type="molecule type" value="Genomic_DNA"/>
</dbReference>
<accession>A0A6J4RGX4</accession>
<reference evidence="2" key="1">
    <citation type="submission" date="2020-02" db="EMBL/GenBank/DDBJ databases">
        <authorList>
            <person name="Meier V. D."/>
        </authorList>
    </citation>
    <scope>NUCLEOTIDE SEQUENCE</scope>
    <source>
        <strain evidence="2">AVDCRST_MAG05</strain>
    </source>
</reference>
<proteinExistence type="predicted"/>
<dbReference type="SUPFAM" id="SSF50952">
    <property type="entry name" value="Soluble quinoprotein glucose dehydrogenase"/>
    <property type="match status" value="1"/>
</dbReference>
<dbReference type="InterPro" id="IPR000601">
    <property type="entry name" value="PKD_dom"/>
</dbReference>
<dbReference type="InterPro" id="IPR035986">
    <property type="entry name" value="PKD_dom_sf"/>
</dbReference>
<dbReference type="PANTHER" id="PTHR19328">
    <property type="entry name" value="HEDGEHOG-INTERACTING PROTEIN"/>
    <property type="match status" value="1"/>
</dbReference>
<dbReference type="AlphaFoldDB" id="A0A6J4RGX4"/>
<dbReference type="GO" id="GO:0005975">
    <property type="term" value="P:carbohydrate metabolic process"/>
    <property type="evidence" value="ECO:0007669"/>
    <property type="project" value="UniProtKB-ARBA"/>
</dbReference>
<feature type="domain" description="PKD" evidence="1">
    <location>
        <begin position="366"/>
        <end position="422"/>
    </location>
</feature>
<dbReference type="Gene3D" id="2.120.10.30">
    <property type="entry name" value="TolB, C-terminal domain"/>
    <property type="match status" value="1"/>
</dbReference>
<evidence type="ECO:0000313" key="2">
    <source>
        <dbReference type="EMBL" id="CAA9473329.1"/>
    </source>
</evidence>
<dbReference type="SMART" id="SM00089">
    <property type="entry name" value="PKD"/>
    <property type="match status" value="1"/>
</dbReference>
<dbReference type="PANTHER" id="PTHR19328:SF13">
    <property type="entry name" value="HIPL1 PROTEIN"/>
    <property type="match status" value="1"/>
</dbReference>
<dbReference type="InterPro" id="IPR022409">
    <property type="entry name" value="PKD/Chitinase_dom"/>
</dbReference>
<dbReference type="InterPro" id="IPR013783">
    <property type="entry name" value="Ig-like_fold"/>
</dbReference>
<sequence length="631" mass="68220">MTVDPRFGTEGRNFVYLYYTHQTSDACPVKDPASNKNPVNRVSRFVMEGNVVHRASEKVLIDNMPSPNGNHNGGDLHFGNDGNLYVSVGDGGCDYFEKTRCQYENDASRDKNMLLGKVLRITPDGGIPAGNPYTDPDSARCNLNGRTATGNHCQETYASGFRNPFRFALDPDVEDANKLFVNDVGGQRWEEIDNVKAGGDYGWSICEGRADNPYKAGSTNCDGAQLAAGPVHQYSHKTGCESVTAGAFVPDDTNWPARYRDAYLFGDFVCGKMFSLTPKGGGGFKSRTFAGGLRLRSPVAMDFGPYKNGQALYYATFEDGGMIRRISFTNGPSAEFGAVGNDHGDDDPDTPGLQMSFDASGTTDPTGTPLTYEWDFDGDETVDRITDAPTAEHTYDTRGRYAATLRVTNGEGNVSDPARVEVFPGDEPPEPTIDSLTEASAQPAGSQAEAGVDAFRVGGDYAATGSATDPDGDVPVGLMWEVVQRHDGNHEHTLESAAGEGLAFSGPKPEGLYSTDPGGNYVEVRLTATDSLGLSKTVFRRLTPRTTELAFGTEPAGLRLEIAGESVSTSRGPTITSWVGYDLNVFAPRQRRDGRTYAFRSWSDGETAAGRVITTPEQPSEYTSSFRRLRR</sequence>
<dbReference type="InterPro" id="IPR012938">
    <property type="entry name" value="Glc/Sorbosone_DH"/>
</dbReference>
<evidence type="ECO:0000259" key="1">
    <source>
        <dbReference type="PROSITE" id="PS50093"/>
    </source>
</evidence>
<name>A0A6J4RGX4_9ACTN</name>